<comment type="caution">
    <text evidence="13">The sequence shown here is derived from an EMBL/GenBank/DDBJ whole genome shotgun (WGS) entry which is preliminary data.</text>
</comment>
<keyword evidence="14" id="KW-1185">Reference proteome</keyword>
<comment type="pathway">
    <text evidence="1 9 11">Cofactor biosynthesis; thiamine diphosphate biosynthesis; thiamine phosphate from 4-amino-2-methyl-5-diphosphomethylpyrimidine and 4-methyl-5-(2-phosphoethyl)-thiazole: step 1/1.</text>
</comment>
<feature type="binding site" evidence="9">
    <location>
        <position position="111"/>
    </location>
    <ligand>
        <name>4-amino-2-methyl-5-(diphosphooxymethyl)pyrimidine</name>
        <dbReference type="ChEBI" id="CHEBI:57841"/>
    </ligand>
</feature>
<evidence type="ECO:0000256" key="11">
    <source>
        <dbReference type="RuleBase" id="RU004253"/>
    </source>
</evidence>
<dbReference type="PANTHER" id="PTHR20857">
    <property type="entry name" value="THIAMINE-PHOSPHATE PYROPHOSPHORYLASE"/>
    <property type="match status" value="1"/>
</dbReference>
<comment type="cofactor">
    <cofactor evidence="9">
        <name>Mg(2+)</name>
        <dbReference type="ChEBI" id="CHEBI:18420"/>
    </cofactor>
    <text evidence="9">Binds 1 Mg(2+) ion per subunit.</text>
</comment>
<comment type="catalytic activity">
    <reaction evidence="8 9 10">
        <text>2-[(2R,5Z)-2-carboxy-4-methylthiazol-5(2H)-ylidene]ethyl phosphate + 4-amino-2-methyl-5-(diphosphooxymethyl)pyrimidine + 2 H(+) = thiamine phosphate + CO2 + diphosphate</text>
        <dbReference type="Rhea" id="RHEA:47844"/>
        <dbReference type="ChEBI" id="CHEBI:15378"/>
        <dbReference type="ChEBI" id="CHEBI:16526"/>
        <dbReference type="ChEBI" id="CHEBI:33019"/>
        <dbReference type="ChEBI" id="CHEBI:37575"/>
        <dbReference type="ChEBI" id="CHEBI:57841"/>
        <dbReference type="ChEBI" id="CHEBI:62899"/>
        <dbReference type="EC" id="2.5.1.3"/>
    </reaction>
</comment>
<dbReference type="EC" id="2.5.1.3" evidence="9"/>
<evidence type="ECO:0000313" key="14">
    <source>
        <dbReference type="Proteomes" id="UP000760480"/>
    </source>
</evidence>
<evidence type="ECO:0000313" key="13">
    <source>
        <dbReference type="EMBL" id="NMQ20757.1"/>
    </source>
</evidence>
<reference evidence="13 14" key="1">
    <citation type="submission" date="2019-03" db="EMBL/GenBank/DDBJ databases">
        <title>Metabolic reconstructions from genomes of highly enriched 'Candidatus Accumulibacter' and 'Candidatus Competibacter' bioreactor populations.</title>
        <authorList>
            <person name="Annavajhala M.K."/>
            <person name="Welles L."/>
            <person name="Abbas B."/>
            <person name="Sorokin D."/>
            <person name="Park H."/>
            <person name="Van Loosdrecht M."/>
            <person name="Chandran K."/>
        </authorList>
    </citation>
    <scope>NUCLEOTIDE SEQUENCE [LARGE SCALE GENOMIC DNA]</scope>
    <source>
        <strain evidence="13 14">SBR_G</strain>
    </source>
</reference>
<dbReference type="RefSeq" id="WP_169250021.1">
    <property type="nucleotide sequence ID" value="NZ_SPMZ01000061.1"/>
</dbReference>
<evidence type="ECO:0000256" key="4">
    <source>
        <dbReference type="ARBA" id="ARBA00022842"/>
    </source>
</evidence>
<evidence type="ECO:0000256" key="8">
    <source>
        <dbReference type="ARBA" id="ARBA00047883"/>
    </source>
</evidence>
<keyword evidence="4 9" id="KW-0460">Magnesium</keyword>
<dbReference type="InterPro" id="IPR022998">
    <property type="entry name" value="ThiamineP_synth_TenI"/>
</dbReference>
<evidence type="ECO:0000256" key="7">
    <source>
        <dbReference type="ARBA" id="ARBA00047851"/>
    </source>
</evidence>
<feature type="binding site" evidence="9">
    <location>
        <begin position="40"/>
        <end position="44"/>
    </location>
    <ligand>
        <name>4-amino-2-methyl-5-(diphosphooxymethyl)pyrimidine</name>
        <dbReference type="ChEBI" id="CHEBI:57841"/>
    </ligand>
</feature>
<dbReference type="InterPro" id="IPR013785">
    <property type="entry name" value="Aldolase_TIM"/>
</dbReference>
<feature type="binding site" evidence="9">
    <location>
        <position position="168"/>
    </location>
    <ligand>
        <name>2-[(2R,5Z)-2-carboxy-4-methylthiazol-5(2H)-ylidene]ethyl phosphate</name>
        <dbReference type="ChEBI" id="CHEBI:62899"/>
    </ligand>
</feature>
<keyword evidence="5 9" id="KW-0784">Thiamine biosynthesis</keyword>
<comment type="catalytic activity">
    <reaction evidence="7 9 10">
        <text>2-(2-carboxy-4-methylthiazol-5-yl)ethyl phosphate + 4-amino-2-methyl-5-(diphosphooxymethyl)pyrimidine + 2 H(+) = thiamine phosphate + CO2 + diphosphate</text>
        <dbReference type="Rhea" id="RHEA:47848"/>
        <dbReference type="ChEBI" id="CHEBI:15378"/>
        <dbReference type="ChEBI" id="CHEBI:16526"/>
        <dbReference type="ChEBI" id="CHEBI:33019"/>
        <dbReference type="ChEBI" id="CHEBI:37575"/>
        <dbReference type="ChEBI" id="CHEBI:57841"/>
        <dbReference type="ChEBI" id="CHEBI:62890"/>
        <dbReference type="EC" id="2.5.1.3"/>
    </reaction>
</comment>
<evidence type="ECO:0000256" key="6">
    <source>
        <dbReference type="ARBA" id="ARBA00047334"/>
    </source>
</evidence>
<dbReference type="InterPro" id="IPR036206">
    <property type="entry name" value="ThiamineP_synth_sf"/>
</dbReference>
<dbReference type="InterPro" id="IPR034291">
    <property type="entry name" value="TMP_synthase"/>
</dbReference>
<evidence type="ECO:0000259" key="12">
    <source>
        <dbReference type="Pfam" id="PF02581"/>
    </source>
</evidence>
<comment type="similarity">
    <text evidence="9 10">Belongs to the thiamine-phosphate synthase family.</text>
</comment>
<feature type="domain" description="Thiamine phosphate synthase/TenI" evidence="12">
    <location>
        <begin position="10"/>
        <end position="191"/>
    </location>
</feature>
<evidence type="ECO:0000256" key="10">
    <source>
        <dbReference type="RuleBase" id="RU003826"/>
    </source>
</evidence>
<dbReference type="NCBIfam" id="TIGR00693">
    <property type="entry name" value="thiE"/>
    <property type="match status" value="1"/>
</dbReference>
<gene>
    <name evidence="9" type="primary">thiE</name>
    <name evidence="13" type="ORF">E4P82_17080</name>
</gene>
<accession>A0ABX1TMX0</accession>
<dbReference type="CDD" id="cd00564">
    <property type="entry name" value="TMP_TenI"/>
    <property type="match status" value="1"/>
</dbReference>
<feature type="binding site" evidence="9">
    <location>
        <position position="72"/>
    </location>
    <ligand>
        <name>4-amino-2-methyl-5-(diphosphooxymethyl)pyrimidine</name>
        <dbReference type="ChEBI" id="CHEBI:57841"/>
    </ligand>
</feature>
<evidence type="ECO:0000256" key="3">
    <source>
        <dbReference type="ARBA" id="ARBA00022723"/>
    </source>
</evidence>
<feature type="binding site" evidence="9">
    <location>
        <position position="141"/>
    </location>
    <ligand>
        <name>4-amino-2-methyl-5-(diphosphooxymethyl)pyrimidine</name>
        <dbReference type="ChEBI" id="CHEBI:57841"/>
    </ligand>
</feature>
<dbReference type="SUPFAM" id="SSF51391">
    <property type="entry name" value="Thiamin phosphate synthase"/>
    <property type="match status" value="1"/>
</dbReference>
<dbReference type="Gene3D" id="3.20.20.70">
    <property type="entry name" value="Aldolase class I"/>
    <property type="match status" value="1"/>
</dbReference>
<feature type="binding site" evidence="9">
    <location>
        <begin position="138"/>
        <end position="140"/>
    </location>
    <ligand>
        <name>2-[(2R,5Z)-2-carboxy-4-methylthiazol-5(2H)-ylidene]ethyl phosphate</name>
        <dbReference type="ChEBI" id="CHEBI:62899"/>
    </ligand>
</feature>
<dbReference type="GO" id="GO:0004789">
    <property type="term" value="F:thiamine-phosphate diphosphorylase activity"/>
    <property type="evidence" value="ECO:0007669"/>
    <property type="project" value="UniProtKB-EC"/>
</dbReference>
<dbReference type="EMBL" id="SPMZ01000061">
    <property type="protein sequence ID" value="NMQ20757.1"/>
    <property type="molecule type" value="Genomic_DNA"/>
</dbReference>
<evidence type="ECO:0000256" key="9">
    <source>
        <dbReference type="HAMAP-Rule" id="MF_00097"/>
    </source>
</evidence>
<evidence type="ECO:0000256" key="2">
    <source>
        <dbReference type="ARBA" id="ARBA00022679"/>
    </source>
</evidence>
<feature type="binding site" evidence="9">
    <location>
        <begin position="188"/>
        <end position="189"/>
    </location>
    <ligand>
        <name>2-[(2R,5Z)-2-carboxy-4-methylthiazol-5(2H)-ylidene]ethyl phosphate</name>
        <dbReference type="ChEBI" id="CHEBI:62899"/>
    </ligand>
</feature>
<feature type="binding site" evidence="9">
    <location>
        <position position="92"/>
    </location>
    <ligand>
        <name>Mg(2+)</name>
        <dbReference type="ChEBI" id="CHEBI:18420"/>
    </ligand>
</feature>
<evidence type="ECO:0000256" key="1">
    <source>
        <dbReference type="ARBA" id="ARBA00005165"/>
    </source>
</evidence>
<dbReference type="Proteomes" id="UP000760480">
    <property type="component" value="Unassembled WGS sequence"/>
</dbReference>
<dbReference type="PANTHER" id="PTHR20857:SF15">
    <property type="entry name" value="THIAMINE-PHOSPHATE SYNTHASE"/>
    <property type="match status" value="1"/>
</dbReference>
<sequence length="209" mass="22099">MKTPSRCRGLYAITDALLIPDDRLVDVVEQAILGGARLIQYRDKNTDPTRRLAQVRALNAMCRRHEVPLIVNDDVKLAAQAGAAGVHVGQDDPAFAHARARLGADALIGVSCYDRLDLALAAADEGADYVAFGAFFPSPTKPTEIRAPIELLRAARAALHIPVVAIGGITPDNAPLLLAAGADMLAVVSGVFGQPDIQAAARRYATLFA</sequence>
<keyword evidence="2 9" id="KW-0808">Transferase</keyword>
<comment type="function">
    <text evidence="9">Condenses 4-methyl-5-(beta-hydroxyethyl)thiazole monophosphate (THZ-P) and 2-methyl-4-amino-5-hydroxymethyl pyrimidine pyrophosphate (HMP-PP) to form thiamine monophosphate (TMP).</text>
</comment>
<proteinExistence type="inferred from homology"/>
<keyword evidence="3 9" id="KW-0479">Metal-binding</keyword>
<evidence type="ECO:0000256" key="5">
    <source>
        <dbReference type="ARBA" id="ARBA00022977"/>
    </source>
</evidence>
<comment type="catalytic activity">
    <reaction evidence="6 9 10">
        <text>4-methyl-5-(2-phosphooxyethyl)-thiazole + 4-amino-2-methyl-5-(diphosphooxymethyl)pyrimidine + H(+) = thiamine phosphate + diphosphate</text>
        <dbReference type="Rhea" id="RHEA:22328"/>
        <dbReference type="ChEBI" id="CHEBI:15378"/>
        <dbReference type="ChEBI" id="CHEBI:33019"/>
        <dbReference type="ChEBI" id="CHEBI:37575"/>
        <dbReference type="ChEBI" id="CHEBI:57841"/>
        <dbReference type="ChEBI" id="CHEBI:58296"/>
        <dbReference type="EC" id="2.5.1.3"/>
    </reaction>
</comment>
<feature type="binding site" evidence="9">
    <location>
        <position position="73"/>
    </location>
    <ligand>
        <name>Mg(2+)</name>
        <dbReference type="ChEBI" id="CHEBI:18420"/>
    </ligand>
</feature>
<organism evidence="13 14">
    <name type="scientific">Candidatus Competibacter phosphatis</name>
    <dbReference type="NCBI Taxonomy" id="221280"/>
    <lineage>
        <taxon>Bacteria</taxon>
        <taxon>Pseudomonadati</taxon>
        <taxon>Pseudomonadota</taxon>
        <taxon>Gammaproteobacteria</taxon>
        <taxon>Candidatus Competibacteraceae</taxon>
        <taxon>Candidatus Competibacter</taxon>
    </lineage>
</organism>
<dbReference type="HAMAP" id="MF_00097">
    <property type="entry name" value="TMP_synthase"/>
    <property type="match status" value="1"/>
</dbReference>
<protein>
    <recommendedName>
        <fullName evidence="9">Thiamine-phosphate synthase</fullName>
        <shortName evidence="9">TP synthase</shortName>
        <shortName evidence="9">TPS</shortName>
        <ecNumber evidence="9">2.5.1.3</ecNumber>
    </recommendedName>
    <alternativeName>
        <fullName evidence="9">Thiamine-phosphate pyrophosphorylase</fullName>
        <shortName evidence="9">TMP pyrophosphorylase</shortName>
        <shortName evidence="9">TMP-PPase</shortName>
    </alternativeName>
</protein>
<name>A0ABX1TMX0_9GAMM</name>
<dbReference type="Pfam" id="PF02581">
    <property type="entry name" value="TMP-TENI"/>
    <property type="match status" value="1"/>
</dbReference>